<sequence>MVKEEPRASDAGASTALLDGFREEPRKAKSSQSDDSDSDDSHSDIEVYPPHHVYPGYEPPAGAHGAAPAAYPHGTEVHWATMAQKRALWWRSALITGMFILSWYAFATLLSMYNKWMFSAEYYGFTYPLFVTACHMVVQWLCAGIIRWTVPRFRPVERPTRREYITRILPTAASTGGDIGLSNLSLKTITLSLYTMCKSSALIFVLMFAFLFRLEKYSFKLVSVIGLISGGVFLMVFNVTAVSIPGIIMVFSASAIGGLRWALTELIMHKRGMGLSNPFATIFWLAPLMGLILFIVSAIVESWIKIFTGPFFATPIIALKSIAIIAFPGALAFAMVSSEYFVIQRAGVVPLSIAGIFKEVSTIAFSAWVFGDKLTTLNVVGCAITISGIALYSYHKYQKSMKVEVPLDDAGHVIDEVIDDERRPLNRTARGSHGSVSSRPSLGSHRTPRTPSSRSRRTPEGAATPADTLPMTELSNRSSEEDERANRLRDDFEGWDTPGGSDYESEVDEDEVARYRTERVGVRSRWKDWWDRPM</sequence>
<dbReference type="Proteomes" id="UP000053611">
    <property type="component" value="Unassembled WGS sequence"/>
</dbReference>
<evidence type="ECO:0000313" key="9">
    <source>
        <dbReference type="Proteomes" id="UP000053611"/>
    </source>
</evidence>
<proteinExistence type="predicted"/>
<feature type="transmembrane region" description="Helical" evidence="6">
    <location>
        <begin position="348"/>
        <end position="370"/>
    </location>
</feature>
<reference evidence="8 9" key="1">
    <citation type="submission" date="2015-03" db="EMBL/GenBank/DDBJ databases">
        <title>Genomics and transcriptomics of the oil-accumulating basidiomycete yeast T. oleaginosus allow insights into substrate utilization and the diverse evolutionary trajectories of mating systems in fungi.</title>
        <authorList>
            <consortium name="DOE Joint Genome Institute"/>
            <person name="Kourist R."/>
            <person name="Kracht O."/>
            <person name="Bracharz F."/>
            <person name="Lipzen A."/>
            <person name="Nolan M."/>
            <person name="Ohm R."/>
            <person name="Grigoriev I."/>
            <person name="Sun S."/>
            <person name="Heitman J."/>
            <person name="Bruck T."/>
            <person name="Nowrousian M."/>
        </authorList>
    </citation>
    <scope>NUCLEOTIDE SEQUENCE [LARGE SCALE GENOMIC DNA]</scope>
    <source>
        <strain evidence="8 9">IBC0246</strain>
    </source>
</reference>
<name>A0A0J0XKX8_9TREE</name>
<accession>A0A0J0XKX8</accession>
<dbReference type="STRING" id="879819.A0A0J0XKX8"/>
<organism evidence="8 9">
    <name type="scientific">Cutaneotrichosporon oleaginosum</name>
    <dbReference type="NCBI Taxonomy" id="879819"/>
    <lineage>
        <taxon>Eukaryota</taxon>
        <taxon>Fungi</taxon>
        <taxon>Dikarya</taxon>
        <taxon>Basidiomycota</taxon>
        <taxon>Agaricomycotina</taxon>
        <taxon>Tremellomycetes</taxon>
        <taxon>Trichosporonales</taxon>
        <taxon>Trichosporonaceae</taxon>
        <taxon>Cutaneotrichosporon</taxon>
    </lineage>
</organism>
<feature type="transmembrane region" description="Helical" evidence="6">
    <location>
        <begin position="243"/>
        <end position="263"/>
    </location>
</feature>
<feature type="transmembrane region" description="Helical" evidence="6">
    <location>
        <begin position="275"/>
        <end position="300"/>
    </location>
</feature>
<keyword evidence="2 6" id="KW-0812">Transmembrane</keyword>
<evidence type="ECO:0000256" key="2">
    <source>
        <dbReference type="ARBA" id="ARBA00022692"/>
    </source>
</evidence>
<evidence type="ECO:0000259" key="7">
    <source>
        <dbReference type="Pfam" id="PF03151"/>
    </source>
</evidence>
<feature type="transmembrane region" description="Helical" evidence="6">
    <location>
        <begin position="88"/>
        <end position="113"/>
    </location>
</feature>
<dbReference type="AlphaFoldDB" id="A0A0J0XKX8"/>
<evidence type="ECO:0000256" key="1">
    <source>
        <dbReference type="ARBA" id="ARBA00004141"/>
    </source>
</evidence>
<feature type="transmembrane region" description="Helical" evidence="6">
    <location>
        <begin position="312"/>
        <end position="336"/>
    </location>
</feature>
<keyword evidence="9" id="KW-1185">Reference proteome</keyword>
<keyword evidence="3 6" id="KW-1133">Transmembrane helix</keyword>
<dbReference type="Pfam" id="PF03151">
    <property type="entry name" value="TPT"/>
    <property type="match status" value="1"/>
</dbReference>
<gene>
    <name evidence="8" type="ORF">CC85DRAFT_286137</name>
</gene>
<evidence type="ECO:0000313" key="8">
    <source>
        <dbReference type="EMBL" id="KLT41735.1"/>
    </source>
</evidence>
<evidence type="ECO:0000256" key="6">
    <source>
        <dbReference type="SAM" id="Phobius"/>
    </source>
</evidence>
<dbReference type="GeneID" id="28984005"/>
<evidence type="ECO:0000256" key="3">
    <source>
        <dbReference type="ARBA" id="ARBA00022989"/>
    </source>
</evidence>
<dbReference type="GO" id="GO:0016020">
    <property type="term" value="C:membrane"/>
    <property type="evidence" value="ECO:0007669"/>
    <property type="project" value="UniProtKB-SubCell"/>
</dbReference>
<dbReference type="OrthoDB" id="18894at2759"/>
<evidence type="ECO:0000256" key="4">
    <source>
        <dbReference type="ARBA" id="ARBA00023136"/>
    </source>
</evidence>
<feature type="region of interest" description="Disordered" evidence="5">
    <location>
        <begin position="422"/>
        <end position="511"/>
    </location>
</feature>
<keyword evidence="4 6" id="KW-0472">Membrane</keyword>
<dbReference type="InterPro" id="IPR050186">
    <property type="entry name" value="TPT_transporter"/>
</dbReference>
<dbReference type="EMBL" id="KQ087213">
    <property type="protein sequence ID" value="KLT41735.1"/>
    <property type="molecule type" value="Genomic_DNA"/>
</dbReference>
<protein>
    <submittedName>
        <fullName evidence="8">TPT-domain-containing protein</fullName>
    </submittedName>
</protein>
<dbReference type="PANTHER" id="PTHR11132">
    <property type="entry name" value="SOLUTE CARRIER FAMILY 35"/>
    <property type="match status" value="1"/>
</dbReference>
<comment type="subcellular location">
    <subcellularLocation>
        <location evidence="1">Membrane</location>
        <topology evidence="1">Multi-pass membrane protein</topology>
    </subcellularLocation>
</comment>
<evidence type="ECO:0000256" key="5">
    <source>
        <dbReference type="SAM" id="MobiDB-lite"/>
    </source>
</evidence>
<feature type="transmembrane region" description="Helical" evidence="6">
    <location>
        <begin position="192"/>
        <end position="212"/>
    </location>
</feature>
<feature type="transmembrane region" description="Helical" evidence="6">
    <location>
        <begin position="167"/>
        <end position="186"/>
    </location>
</feature>
<feature type="transmembrane region" description="Helical" evidence="6">
    <location>
        <begin position="219"/>
        <end position="237"/>
    </location>
</feature>
<feature type="transmembrane region" description="Helical" evidence="6">
    <location>
        <begin position="125"/>
        <end position="146"/>
    </location>
</feature>
<dbReference type="RefSeq" id="XP_018278226.1">
    <property type="nucleotide sequence ID" value="XM_018423402.1"/>
</dbReference>
<feature type="transmembrane region" description="Helical" evidence="6">
    <location>
        <begin position="376"/>
        <end position="394"/>
    </location>
</feature>
<dbReference type="InterPro" id="IPR004853">
    <property type="entry name" value="Sugar_P_trans_dom"/>
</dbReference>
<feature type="domain" description="Sugar phosphate transporter" evidence="7">
    <location>
        <begin position="96"/>
        <end position="393"/>
    </location>
</feature>
<feature type="region of interest" description="Disordered" evidence="5">
    <location>
        <begin position="1"/>
        <end position="42"/>
    </location>
</feature>